<gene>
    <name evidence="1" type="ORF">I7I52_09696</name>
</gene>
<accession>A0A8H7YVM9</accession>
<organism evidence="1 2">
    <name type="scientific">Ajellomyces capsulatus</name>
    <name type="common">Darling's disease fungus</name>
    <name type="synonym">Histoplasma capsulatum</name>
    <dbReference type="NCBI Taxonomy" id="5037"/>
    <lineage>
        <taxon>Eukaryota</taxon>
        <taxon>Fungi</taxon>
        <taxon>Dikarya</taxon>
        <taxon>Ascomycota</taxon>
        <taxon>Pezizomycotina</taxon>
        <taxon>Eurotiomycetes</taxon>
        <taxon>Eurotiomycetidae</taxon>
        <taxon>Onygenales</taxon>
        <taxon>Ajellomycetaceae</taxon>
        <taxon>Histoplasma</taxon>
    </lineage>
</organism>
<evidence type="ECO:0000313" key="1">
    <source>
        <dbReference type="EMBL" id="KAG5299395.1"/>
    </source>
</evidence>
<sequence>MPAGGMALVRESDIRNLNTCKIIRNHQLHSLRGSKKKKRCLQSRQRSPFKLSTCICVPETTREQRAFFSRSGRRAELRTAMNPVPQVYRCSARLQGKLCGLHLQGIGSACRQSTSARC</sequence>
<dbReference type="Proteomes" id="UP000670092">
    <property type="component" value="Unassembled WGS sequence"/>
</dbReference>
<protein>
    <submittedName>
        <fullName evidence="1">Uncharacterized protein</fullName>
    </submittedName>
</protein>
<comment type="caution">
    <text evidence="1">The sequence shown here is derived from an EMBL/GenBank/DDBJ whole genome shotgun (WGS) entry which is preliminary data.</text>
</comment>
<dbReference type="AlphaFoldDB" id="A0A8H7YVM9"/>
<name>A0A8H7YVM9_AJECA</name>
<evidence type="ECO:0000313" key="2">
    <source>
        <dbReference type="Proteomes" id="UP000670092"/>
    </source>
</evidence>
<proteinExistence type="predicted"/>
<dbReference type="EMBL" id="JAEVHI010000002">
    <property type="protein sequence ID" value="KAG5299395.1"/>
    <property type="molecule type" value="Genomic_DNA"/>
</dbReference>
<dbReference type="VEuPathDB" id="FungiDB:I7I52_09696"/>
<reference evidence="1 2" key="1">
    <citation type="submission" date="2021-01" db="EMBL/GenBank/DDBJ databases">
        <title>Chromosome-level genome assembly of a human fungal pathogen reveals clustering of transcriptionally co-regulated genes.</title>
        <authorList>
            <person name="Voorhies M."/>
            <person name="Cohen S."/>
            <person name="Shea T.P."/>
            <person name="Petrus S."/>
            <person name="Munoz J.F."/>
            <person name="Poplawski S."/>
            <person name="Goldman W.E."/>
            <person name="Michael T."/>
            <person name="Cuomo C.A."/>
            <person name="Sil A."/>
            <person name="Beyhan S."/>
        </authorList>
    </citation>
    <scope>NUCLEOTIDE SEQUENCE [LARGE SCALE GENOMIC DNA]</scope>
    <source>
        <strain evidence="1 2">G184AR</strain>
    </source>
</reference>